<dbReference type="InterPro" id="IPR004117">
    <property type="entry name" value="7tm6_olfct_rcpt"/>
</dbReference>
<dbReference type="Proteomes" id="UP000826195">
    <property type="component" value="Unassembled WGS sequence"/>
</dbReference>
<feature type="transmembrane region" description="Helical" evidence="10">
    <location>
        <begin position="234"/>
        <end position="258"/>
    </location>
</feature>
<dbReference type="GO" id="GO:0004984">
    <property type="term" value="F:olfactory receptor activity"/>
    <property type="evidence" value="ECO:0007669"/>
    <property type="project" value="InterPro"/>
</dbReference>
<keyword evidence="7 10" id="KW-0472">Membrane</keyword>
<keyword evidence="8 10" id="KW-0675">Receptor</keyword>
<keyword evidence="5 10" id="KW-0552">Olfaction</keyword>
<evidence type="ECO:0000256" key="2">
    <source>
        <dbReference type="ARBA" id="ARBA00022475"/>
    </source>
</evidence>
<dbReference type="Pfam" id="PF02949">
    <property type="entry name" value="7tm_6"/>
    <property type="match status" value="1"/>
</dbReference>
<sequence length="419" mass="48535">MSGLEMANIERDIPSCKELFSVELFVLKCLGLGSLKGAFEFDKDNYKIRALKFWEIFLCFAGIFLLSTLIYSLLTSLPIYLGKDFSMTLFIISLVFSMPMTTMKLLRLWTSRVKFYQILQIVNKIWEQDTRKRVDLKAKILKVIDDNKTVRSLYVITALTLNICFSLRPFIMLLTTYLTLPENETMIFTEQAFAGVRYPIRSDTISRYTIMMIVEFQTSCFAITYFILPELLFVFLTTLLTVHFLVLADDYVSIIDIYQKNNNNLSSIDAMIKRHCSLLYVCQQITYLYSPMVMATIIFNGIDLCCTTFAIQKDMAAGRTESSLAQNLPHALLLISQMIIYCNCAHITSEEIESLTEATYNLRWVDGDKKFIKAVIFLMMNTQRGYNFTAYGFFTLNRPQLTQLFNTTMSYFTLLRNFM</sequence>
<keyword evidence="3 10" id="KW-0716">Sensory transduction</keyword>
<comment type="caution">
    <text evidence="10">Lacks conserved residue(s) required for the propagation of feature annotation.</text>
</comment>
<dbReference type="GO" id="GO:0005886">
    <property type="term" value="C:plasma membrane"/>
    <property type="evidence" value="ECO:0007669"/>
    <property type="project" value="UniProtKB-SubCell"/>
</dbReference>
<keyword evidence="2" id="KW-1003">Cell membrane</keyword>
<feature type="transmembrane region" description="Helical" evidence="10">
    <location>
        <begin position="85"/>
        <end position="106"/>
    </location>
</feature>
<organism evidence="11 12">
    <name type="scientific">Cotesia glomerata</name>
    <name type="common">Lepidopteran parasitic wasp</name>
    <name type="synonym">Apanteles glomeratus</name>
    <dbReference type="NCBI Taxonomy" id="32391"/>
    <lineage>
        <taxon>Eukaryota</taxon>
        <taxon>Metazoa</taxon>
        <taxon>Ecdysozoa</taxon>
        <taxon>Arthropoda</taxon>
        <taxon>Hexapoda</taxon>
        <taxon>Insecta</taxon>
        <taxon>Pterygota</taxon>
        <taxon>Neoptera</taxon>
        <taxon>Endopterygota</taxon>
        <taxon>Hymenoptera</taxon>
        <taxon>Apocrita</taxon>
        <taxon>Ichneumonoidea</taxon>
        <taxon>Braconidae</taxon>
        <taxon>Microgastrinae</taxon>
        <taxon>Cotesia</taxon>
    </lineage>
</organism>
<comment type="subcellular location">
    <subcellularLocation>
        <location evidence="1 10">Cell membrane</location>
        <topology evidence="1 10">Multi-pass membrane protein</topology>
    </subcellularLocation>
</comment>
<comment type="caution">
    <text evidence="11">The sequence shown here is derived from an EMBL/GenBank/DDBJ whole genome shotgun (WGS) entry which is preliminary data.</text>
</comment>
<keyword evidence="12" id="KW-1185">Reference proteome</keyword>
<dbReference type="GO" id="GO:0007165">
    <property type="term" value="P:signal transduction"/>
    <property type="evidence" value="ECO:0007669"/>
    <property type="project" value="UniProtKB-KW"/>
</dbReference>
<feature type="transmembrane region" description="Helical" evidence="10">
    <location>
        <begin position="53"/>
        <end position="73"/>
    </location>
</feature>
<evidence type="ECO:0000256" key="6">
    <source>
        <dbReference type="ARBA" id="ARBA00022989"/>
    </source>
</evidence>
<evidence type="ECO:0000256" key="10">
    <source>
        <dbReference type="RuleBase" id="RU351113"/>
    </source>
</evidence>
<evidence type="ECO:0000256" key="8">
    <source>
        <dbReference type="ARBA" id="ARBA00023170"/>
    </source>
</evidence>
<evidence type="ECO:0000256" key="1">
    <source>
        <dbReference type="ARBA" id="ARBA00004651"/>
    </source>
</evidence>
<evidence type="ECO:0000256" key="4">
    <source>
        <dbReference type="ARBA" id="ARBA00022692"/>
    </source>
</evidence>
<reference evidence="11 12" key="1">
    <citation type="journal article" date="2021" name="J. Hered.">
        <title>A chromosome-level genome assembly of the parasitoid wasp, Cotesia glomerata (Hymenoptera: Braconidae).</title>
        <authorList>
            <person name="Pinto B.J."/>
            <person name="Weis J.J."/>
            <person name="Gamble T."/>
            <person name="Ode P.J."/>
            <person name="Paul R."/>
            <person name="Zaspel J.M."/>
        </authorList>
    </citation>
    <scope>NUCLEOTIDE SEQUENCE [LARGE SCALE GENOMIC DNA]</scope>
    <source>
        <strain evidence="11">CgM1</strain>
    </source>
</reference>
<feature type="transmembrane region" description="Helical" evidence="10">
    <location>
        <begin position="278"/>
        <end position="299"/>
    </location>
</feature>
<evidence type="ECO:0000256" key="9">
    <source>
        <dbReference type="ARBA" id="ARBA00023224"/>
    </source>
</evidence>
<keyword evidence="4 10" id="KW-0812">Transmembrane</keyword>
<dbReference type="AlphaFoldDB" id="A0AAV7ILG7"/>
<dbReference type="PANTHER" id="PTHR21137:SF35">
    <property type="entry name" value="ODORANT RECEPTOR 19A-RELATED"/>
    <property type="match status" value="1"/>
</dbReference>
<evidence type="ECO:0000313" key="11">
    <source>
        <dbReference type="EMBL" id="KAH0554513.1"/>
    </source>
</evidence>
<keyword evidence="9 10" id="KW-0807">Transducer</keyword>
<evidence type="ECO:0000256" key="3">
    <source>
        <dbReference type="ARBA" id="ARBA00022606"/>
    </source>
</evidence>
<name>A0AAV7ILG7_COTGL</name>
<accession>A0AAV7ILG7</accession>
<dbReference type="PANTHER" id="PTHR21137">
    <property type="entry name" value="ODORANT RECEPTOR"/>
    <property type="match status" value="1"/>
</dbReference>
<evidence type="ECO:0000256" key="7">
    <source>
        <dbReference type="ARBA" id="ARBA00023136"/>
    </source>
</evidence>
<dbReference type="EMBL" id="JAHXZJ010001119">
    <property type="protein sequence ID" value="KAH0554513.1"/>
    <property type="molecule type" value="Genomic_DNA"/>
</dbReference>
<evidence type="ECO:0000313" key="12">
    <source>
        <dbReference type="Proteomes" id="UP000826195"/>
    </source>
</evidence>
<evidence type="ECO:0000256" key="5">
    <source>
        <dbReference type="ARBA" id="ARBA00022725"/>
    </source>
</evidence>
<gene>
    <name evidence="11" type="ORF">KQX54_011086</name>
</gene>
<comment type="similarity">
    <text evidence="10">Belongs to the insect chemoreceptor superfamily. Heteromeric odorant receptor channel (TC 1.A.69) family.</text>
</comment>
<dbReference type="GO" id="GO:0005549">
    <property type="term" value="F:odorant binding"/>
    <property type="evidence" value="ECO:0007669"/>
    <property type="project" value="InterPro"/>
</dbReference>
<proteinExistence type="inferred from homology"/>
<keyword evidence="6 10" id="KW-1133">Transmembrane helix</keyword>
<protein>
    <recommendedName>
        <fullName evidence="10">Odorant receptor</fullName>
    </recommendedName>
</protein>